<proteinExistence type="predicted"/>
<evidence type="ECO:0000313" key="4">
    <source>
        <dbReference type="Proteomes" id="UP000177281"/>
    </source>
</evidence>
<evidence type="ECO:0000313" key="3">
    <source>
        <dbReference type="EMBL" id="OGE94738.1"/>
    </source>
</evidence>
<sequence>MKKTLVIFALLFLVLPQLALAQTNPCTLAGVKSSTDKSSTLPACINQIYVWSLGVGGLLALLMVIFGGYMYMTAAGNAEQASKGVEMLWGAIIGLALLFGAYLLLRTINPDLVNFNIGSVQNLNQQPSGPRQ</sequence>
<reference evidence="3 4" key="1">
    <citation type="journal article" date="2016" name="Nat. Commun.">
        <title>Thousands of microbial genomes shed light on interconnected biogeochemical processes in an aquifer system.</title>
        <authorList>
            <person name="Anantharaman K."/>
            <person name="Brown C.T."/>
            <person name="Hug L.A."/>
            <person name="Sharon I."/>
            <person name="Castelle C.J."/>
            <person name="Probst A.J."/>
            <person name="Thomas B.C."/>
            <person name="Singh A."/>
            <person name="Wilkins M.J."/>
            <person name="Karaoz U."/>
            <person name="Brodie E.L."/>
            <person name="Williams K.H."/>
            <person name="Hubbard S.S."/>
            <person name="Banfield J.F."/>
        </authorList>
    </citation>
    <scope>NUCLEOTIDE SEQUENCE [LARGE SCALE GENOMIC DNA]</scope>
</reference>
<dbReference type="STRING" id="1817841.A3B10_04485"/>
<feature type="chain" id="PRO_5009520431" description="DUF4134 domain-containing protein" evidence="2">
    <location>
        <begin position="22"/>
        <end position="132"/>
    </location>
</feature>
<evidence type="ECO:0000256" key="2">
    <source>
        <dbReference type="SAM" id="SignalP"/>
    </source>
</evidence>
<keyword evidence="1" id="KW-0812">Transmembrane</keyword>
<evidence type="ECO:0000256" key="1">
    <source>
        <dbReference type="SAM" id="Phobius"/>
    </source>
</evidence>
<evidence type="ECO:0008006" key="5">
    <source>
        <dbReference type="Google" id="ProtNLM"/>
    </source>
</evidence>
<keyword evidence="1" id="KW-0472">Membrane</keyword>
<comment type="caution">
    <text evidence="3">The sequence shown here is derived from an EMBL/GenBank/DDBJ whole genome shotgun (WGS) entry which is preliminary data.</text>
</comment>
<dbReference type="Pfam" id="PF18895">
    <property type="entry name" value="T4SS_pilin"/>
    <property type="match status" value="1"/>
</dbReference>
<feature type="signal peptide" evidence="2">
    <location>
        <begin position="1"/>
        <end position="21"/>
    </location>
</feature>
<feature type="transmembrane region" description="Helical" evidence="1">
    <location>
        <begin position="48"/>
        <end position="72"/>
    </location>
</feature>
<dbReference type="Proteomes" id="UP000177281">
    <property type="component" value="Unassembled WGS sequence"/>
</dbReference>
<dbReference type="InterPro" id="IPR043993">
    <property type="entry name" value="T4SS_pilin"/>
</dbReference>
<keyword evidence="2" id="KW-0732">Signal</keyword>
<keyword evidence="1" id="KW-1133">Transmembrane helix</keyword>
<protein>
    <recommendedName>
        <fullName evidence="5">DUF4134 domain-containing protein</fullName>
    </recommendedName>
</protein>
<dbReference type="EMBL" id="MFFB01000010">
    <property type="protein sequence ID" value="OGE94738.1"/>
    <property type="molecule type" value="Genomic_DNA"/>
</dbReference>
<name>A0A1F5PXS4_9BACT</name>
<gene>
    <name evidence="3" type="ORF">A3B10_04485</name>
</gene>
<organism evidence="3 4">
    <name type="scientific">Candidatus Doudnabacteria bacterium RIFCSPLOWO2_01_FULL_44_21</name>
    <dbReference type="NCBI Taxonomy" id="1817841"/>
    <lineage>
        <taxon>Bacteria</taxon>
        <taxon>Candidatus Doudnaibacteriota</taxon>
    </lineage>
</organism>
<accession>A0A1F5PXS4</accession>
<feature type="transmembrane region" description="Helical" evidence="1">
    <location>
        <begin position="84"/>
        <end position="105"/>
    </location>
</feature>
<dbReference type="AlphaFoldDB" id="A0A1F5PXS4"/>